<evidence type="ECO:0000256" key="6">
    <source>
        <dbReference type="ARBA" id="ARBA00009640"/>
    </source>
</evidence>
<evidence type="ECO:0000256" key="14">
    <source>
        <dbReference type="ARBA" id="ARBA00022909"/>
    </source>
</evidence>
<dbReference type="PROSITE" id="PS00792">
    <property type="entry name" value="DHPS_1"/>
    <property type="match status" value="1"/>
</dbReference>
<protein>
    <recommendedName>
        <fullName evidence="17">Pterin-binding domain-containing protein</fullName>
    </recommendedName>
</protein>
<organism evidence="18 19">
    <name type="scientific">Filobasidium floriforme</name>
    <dbReference type="NCBI Taxonomy" id="5210"/>
    <lineage>
        <taxon>Eukaryota</taxon>
        <taxon>Fungi</taxon>
        <taxon>Dikarya</taxon>
        <taxon>Basidiomycota</taxon>
        <taxon>Agaricomycotina</taxon>
        <taxon>Tremellomycetes</taxon>
        <taxon>Filobasidiales</taxon>
        <taxon>Filobasidiaceae</taxon>
        <taxon>Filobasidium</taxon>
    </lineage>
</organism>
<keyword evidence="10" id="KW-0547">Nucleotide-binding</keyword>
<dbReference type="CDD" id="cd00739">
    <property type="entry name" value="DHPS"/>
    <property type="match status" value="1"/>
</dbReference>
<feature type="region of interest" description="Disordered" evidence="16">
    <location>
        <begin position="639"/>
        <end position="661"/>
    </location>
</feature>
<dbReference type="InterPro" id="IPR045031">
    <property type="entry name" value="DHP_synth-like"/>
</dbReference>
<dbReference type="Pfam" id="PF00809">
    <property type="entry name" value="Pterin_bind"/>
    <property type="match status" value="1"/>
</dbReference>
<keyword evidence="8" id="KW-0808">Transferase</keyword>
<keyword evidence="9" id="KW-0479">Metal-binding</keyword>
<evidence type="ECO:0000256" key="15">
    <source>
        <dbReference type="ARBA" id="ARBA00023268"/>
    </source>
</evidence>
<feature type="compositionally biased region" description="Basic and acidic residues" evidence="16">
    <location>
        <begin position="371"/>
        <end position="388"/>
    </location>
</feature>
<dbReference type="SUPFAM" id="SSF55083">
    <property type="entry name" value="6-hydroxymethyl-7,8-dihydropterin pyrophosphokinase, HPPK"/>
    <property type="match status" value="1"/>
</dbReference>
<dbReference type="InterPro" id="IPR000550">
    <property type="entry name" value="Hppk"/>
</dbReference>
<dbReference type="SUPFAM" id="SSF51717">
    <property type="entry name" value="Dihydropteroate synthetase-like"/>
    <property type="match status" value="1"/>
</dbReference>
<dbReference type="GO" id="GO:0046872">
    <property type="term" value="F:metal ion binding"/>
    <property type="evidence" value="ECO:0007669"/>
    <property type="project" value="UniProtKB-KW"/>
</dbReference>
<evidence type="ECO:0000256" key="10">
    <source>
        <dbReference type="ARBA" id="ARBA00022741"/>
    </source>
</evidence>
<dbReference type="AlphaFoldDB" id="A0A8K0JN52"/>
<dbReference type="InterPro" id="IPR006390">
    <property type="entry name" value="DHP_synth_dom"/>
</dbReference>
<dbReference type="EMBL" id="JABELV010000034">
    <property type="protein sequence ID" value="KAG7562343.1"/>
    <property type="molecule type" value="Genomic_DNA"/>
</dbReference>
<evidence type="ECO:0000256" key="13">
    <source>
        <dbReference type="ARBA" id="ARBA00022842"/>
    </source>
</evidence>
<dbReference type="GO" id="GO:0046656">
    <property type="term" value="P:folic acid biosynthetic process"/>
    <property type="evidence" value="ECO:0007669"/>
    <property type="project" value="UniProtKB-KW"/>
</dbReference>
<comment type="similarity">
    <text evidence="7">In the C-terminal section; belongs to the DHPS family.</text>
</comment>
<dbReference type="Proteomes" id="UP000812966">
    <property type="component" value="Unassembled WGS sequence"/>
</dbReference>
<evidence type="ECO:0000256" key="1">
    <source>
        <dbReference type="ARBA" id="ARBA00000012"/>
    </source>
</evidence>
<evidence type="ECO:0000256" key="12">
    <source>
        <dbReference type="ARBA" id="ARBA00022840"/>
    </source>
</evidence>
<dbReference type="Gene3D" id="3.30.1130.10">
    <property type="match status" value="2"/>
</dbReference>
<dbReference type="PANTHER" id="PTHR20941:SF1">
    <property type="entry name" value="FOLIC ACID SYNTHESIS PROTEIN FOL1"/>
    <property type="match status" value="1"/>
</dbReference>
<reference evidence="18" key="1">
    <citation type="submission" date="2020-04" db="EMBL/GenBank/DDBJ databases">
        <title>Analysis of mating type loci in Filobasidium floriforme.</title>
        <authorList>
            <person name="Nowrousian M."/>
        </authorList>
    </citation>
    <scope>NUCLEOTIDE SEQUENCE</scope>
    <source>
        <strain evidence="18">CBS 6242</strain>
    </source>
</reference>
<dbReference type="GO" id="GO:0005524">
    <property type="term" value="F:ATP binding"/>
    <property type="evidence" value="ECO:0007669"/>
    <property type="project" value="UniProtKB-KW"/>
</dbReference>
<evidence type="ECO:0000256" key="9">
    <source>
        <dbReference type="ARBA" id="ARBA00022723"/>
    </source>
</evidence>
<feature type="region of interest" description="Disordered" evidence="16">
    <location>
        <begin position="363"/>
        <end position="393"/>
    </location>
</feature>
<dbReference type="InterPro" id="IPR043133">
    <property type="entry name" value="GTP-CH-I_C/QueF"/>
</dbReference>
<evidence type="ECO:0000256" key="2">
    <source>
        <dbReference type="ARBA" id="ARBA00000198"/>
    </source>
</evidence>
<dbReference type="GO" id="GO:0004150">
    <property type="term" value="F:dihydroneopterin aldolase activity"/>
    <property type="evidence" value="ECO:0007669"/>
    <property type="project" value="InterPro"/>
</dbReference>
<dbReference type="Pfam" id="PF02152">
    <property type="entry name" value="FolB"/>
    <property type="match status" value="1"/>
</dbReference>
<dbReference type="PROSITE" id="PS50972">
    <property type="entry name" value="PTERIN_BINDING"/>
    <property type="match status" value="1"/>
</dbReference>
<dbReference type="GO" id="GO:0016301">
    <property type="term" value="F:kinase activity"/>
    <property type="evidence" value="ECO:0007669"/>
    <property type="project" value="UniProtKB-KW"/>
</dbReference>
<comment type="catalytic activity">
    <reaction evidence="2">
        <text>6-hydroxymethyl-7,8-dihydropterin + ATP = (7,8-dihydropterin-6-yl)methyl diphosphate + AMP + H(+)</text>
        <dbReference type="Rhea" id="RHEA:11412"/>
        <dbReference type="ChEBI" id="CHEBI:15378"/>
        <dbReference type="ChEBI" id="CHEBI:30616"/>
        <dbReference type="ChEBI" id="CHEBI:44841"/>
        <dbReference type="ChEBI" id="CHEBI:72950"/>
        <dbReference type="ChEBI" id="CHEBI:456215"/>
        <dbReference type="EC" id="2.7.6.3"/>
    </reaction>
</comment>
<dbReference type="CDD" id="cd00483">
    <property type="entry name" value="HPPK"/>
    <property type="match status" value="1"/>
</dbReference>
<comment type="catalytic activity">
    <reaction evidence="1">
        <text>(7,8-dihydropterin-6-yl)methyl diphosphate + 4-aminobenzoate = 7,8-dihydropteroate + diphosphate</text>
        <dbReference type="Rhea" id="RHEA:19949"/>
        <dbReference type="ChEBI" id="CHEBI:17836"/>
        <dbReference type="ChEBI" id="CHEBI:17839"/>
        <dbReference type="ChEBI" id="CHEBI:33019"/>
        <dbReference type="ChEBI" id="CHEBI:72950"/>
        <dbReference type="EC" id="2.5.1.15"/>
    </reaction>
</comment>
<evidence type="ECO:0000256" key="3">
    <source>
        <dbReference type="ARBA" id="ARBA00001946"/>
    </source>
</evidence>
<evidence type="ECO:0000256" key="5">
    <source>
        <dbReference type="ARBA" id="ARBA00005051"/>
    </source>
</evidence>
<keyword evidence="14" id="KW-0289">Folate biosynthesis</keyword>
<dbReference type="GO" id="GO:0003848">
    <property type="term" value="F:2-amino-4-hydroxy-6-hydroxymethyldihydropteridine diphosphokinase activity"/>
    <property type="evidence" value="ECO:0007669"/>
    <property type="project" value="UniProtKB-EC"/>
</dbReference>
<dbReference type="SMART" id="SM00905">
    <property type="entry name" value="FolB"/>
    <property type="match status" value="1"/>
</dbReference>
<sequence length="924" mass="100583">MPDQAPDASSSSITITDLLITLPAGIGLSAFSLPNQPCQVLVTVTCHLLPHCLEPSPADKDGVVDDWDTLGLGKSVNYSALGKSLSKRLTEAGSGQEVDVRSLEDLLQVAVQHVAEEYPSSLHRVDVRIERKRALLFAESVSVFGSVDLLYPSSSISDTNTPPNHTSLSTRVWNLKIHGVRADTIVGLNPHERLEKQRLELDVELDLLALGRNENKAEIGLGFDYKTFGRTAHEYLLATSFKTLESLAHNLMHHLLLRIPISPALPYSAEPASMGTNTTTASTRRDAARGDVNVEYSKRRGVPLQIQIRKPAAIAFAKCPSIEMKRTLRDYDEANDKGDSLEKTGIPEPEPQPLIPAMREVLPSATPSSDCGHDHDGSCGTTTKKEHSTAQAPSSKEGIIAYIAIGTNLGDRIENINAALLQLPRVRELRAEASEVERISREEPGDVNEDENEAGEAYVRVRRTSRLYESRPMYVLDQGEFINGVIEIETNLAPLSLLLHLKRIENRLGRVKTLVNGPRLIDLDLTFYGRETIKIGEKGDQEGRWGVKGAGWLEVPHWAVGEREFVLSPLVDLDPSLVHPTYGKSVHELLRLLEDPTQPPALQPIIPFPRSSEPLQCQPHKPLIMGILNVTPDSFSDGSAARVGGNRIRAEDEDEEAEDGMTDEAREQVWLAHVLELAKSLIAAGADILDIGGMSTRPGVKDTDVTVEEELARVVPVIQAIRLEGLTVPISVDTFRPEVAARAVEAGASCVNDVRGGREEGMLQVMAELGCPVVLMHSRGDSVGMLQAESKDYSRLGGVVEGVKSELMDLVARAEEAGVKRWNIILDPGIGFAKTHSDNLLLLKSLGPMFGSRSPLAPFAHLVGASRKGFIGTVLDRPNAKEREFGNAAINAKCTSSGVVDILRVHEVGPARDVVMMTSAMEVV</sequence>
<dbReference type="GO" id="GO:0004156">
    <property type="term" value="F:dihydropteroate synthase activity"/>
    <property type="evidence" value="ECO:0007669"/>
    <property type="project" value="UniProtKB-EC"/>
</dbReference>
<accession>A0A8K0JN52</accession>
<dbReference type="InterPro" id="IPR000489">
    <property type="entry name" value="Pterin-binding_dom"/>
</dbReference>
<dbReference type="InterPro" id="IPR006157">
    <property type="entry name" value="FolB_dom"/>
</dbReference>
<dbReference type="GO" id="GO:0005740">
    <property type="term" value="C:mitochondrial envelope"/>
    <property type="evidence" value="ECO:0007669"/>
    <property type="project" value="TreeGrafter"/>
</dbReference>
<dbReference type="NCBIfam" id="TIGR01498">
    <property type="entry name" value="folK"/>
    <property type="match status" value="1"/>
</dbReference>
<keyword evidence="13" id="KW-0460">Magnesium</keyword>
<dbReference type="InterPro" id="IPR011005">
    <property type="entry name" value="Dihydropteroate_synth-like_sf"/>
</dbReference>
<comment type="pathway">
    <text evidence="4">Cofactor biosynthesis; tetrahydrofolate biosynthesis; 7,8-dihydrofolate from 2-amino-4-hydroxy-6-hydroxymethyl-7,8-dihydropteridine diphosphate and 4-aminobenzoate: step 1/2.</text>
</comment>
<comment type="cofactor">
    <cofactor evidence="3">
        <name>Mg(2+)</name>
        <dbReference type="ChEBI" id="CHEBI:18420"/>
    </cofactor>
</comment>
<name>A0A8K0JN52_9TREE</name>
<evidence type="ECO:0000256" key="8">
    <source>
        <dbReference type="ARBA" id="ARBA00022679"/>
    </source>
</evidence>
<keyword evidence="12" id="KW-0067">ATP-binding</keyword>
<dbReference type="GO" id="GO:0046654">
    <property type="term" value="P:tetrahydrofolate biosynthetic process"/>
    <property type="evidence" value="ECO:0007669"/>
    <property type="project" value="UniProtKB-UniPathway"/>
</dbReference>
<keyword evidence="11" id="KW-0418">Kinase</keyword>
<evidence type="ECO:0000259" key="17">
    <source>
        <dbReference type="PROSITE" id="PS50972"/>
    </source>
</evidence>
<comment type="caution">
    <text evidence="18">The sequence shown here is derived from an EMBL/GenBank/DDBJ whole genome shotgun (WGS) entry which is preliminary data.</text>
</comment>
<gene>
    <name evidence="18" type="ORF">FFLO_02235</name>
</gene>
<dbReference type="PROSITE" id="PS00793">
    <property type="entry name" value="DHPS_2"/>
    <property type="match status" value="1"/>
</dbReference>
<evidence type="ECO:0000256" key="4">
    <source>
        <dbReference type="ARBA" id="ARBA00004763"/>
    </source>
</evidence>
<evidence type="ECO:0000313" key="19">
    <source>
        <dbReference type="Proteomes" id="UP000812966"/>
    </source>
</evidence>
<comment type="similarity">
    <text evidence="6">In the N-terminal section; belongs to the DHNA family.</text>
</comment>
<dbReference type="OrthoDB" id="615426at2759"/>
<keyword evidence="19" id="KW-1185">Reference proteome</keyword>
<evidence type="ECO:0000256" key="7">
    <source>
        <dbReference type="ARBA" id="ARBA00009951"/>
    </source>
</evidence>
<dbReference type="NCBIfam" id="TIGR01496">
    <property type="entry name" value="DHPS"/>
    <property type="match status" value="1"/>
</dbReference>
<keyword evidence="15" id="KW-0511">Multifunctional enzyme</keyword>
<evidence type="ECO:0000256" key="11">
    <source>
        <dbReference type="ARBA" id="ARBA00022777"/>
    </source>
</evidence>
<evidence type="ECO:0000313" key="18">
    <source>
        <dbReference type="EMBL" id="KAG7562343.1"/>
    </source>
</evidence>
<dbReference type="Gene3D" id="3.30.70.560">
    <property type="entry name" value="7,8-Dihydro-6-hydroxymethylpterin-pyrophosphokinase HPPK"/>
    <property type="match status" value="1"/>
</dbReference>
<dbReference type="InterPro" id="IPR035907">
    <property type="entry name" value="Hppk_sf"/>
</dbReference>
<proteinExistence type="inferred from homology"/>
<dbReference type="Pfam" id="PF01288">
    <property type="entry name" value="HPPK"/>
    <property type="match status" value="1"/>
</dbReference>
<evidence type="ECO:0000256" key="16">
    <source>
        <dbReference type="SAM" id="MobiDB-lite"/>
    </source>
</evidence>
<feature type="compositionally biased region" description="Acidic residues" evidence="16">
    <location>
        <begin position="651"/>
        <end position="661"/>
    </location>
</feature>
<dbReference type="PANTHER" id="PTHR20941">
    <property type="entry name" value="FOLATE SYNTHESIS PROTEINS"/>
    <property type="match status" value="1"/>
</dbReference>
<dbReference type="SUPFAM" id="SSF55620">
    <property type="entry name" value="Tetrahydrobiopterin biosynthesis enzymes-like"/>
    <property type="match status" value="1"/>
</dbReference>
<feature type="domain" description="Pterin-binding" evidence="17">
    <location>
        <begin position="622"/>
        <end position="916"/>
    </location>
</feature>
<dbReference type="UniPathway" id="UPA00077">
    <property type="reaction ID" value="UER00155"/>
</dbReference>
<comment type="pathway">
    <text evidence="5">Cofactor biosynthesis; tetrahydrofolate biosynthesis; 2-amino-4-hydroxy-6-hydroxymethyl-7,8-dihydropteridine diphosphate from 7,8-dihydroneopterin triphosphate: step 4/4.</text>
</comment>
<dbReference type="Gene3D" id="3.20.20.20">
    <property type="entry name" value="Dihydropteroate synthase-like"/>
    <property type="match status" value="1"/>
</dbReference>